<evidence type="ECO:0000313" key="3">
    <source>
        <dbReference type="EMBL" id="MIV44329.1"/>
    </source>
</evidence>
<evidence type="ECO:0000256" key="2">
    <source>
        <dbReference type="SAM" id="MobiDB-lite"/>
    </source>
</evidence>
<evidence type="ECO:0000256" key="1">
    <source>
        <dbReference type="SAM" id="Coils"/>
    </source>
</evidence>
<protein>
    <submittedName>
        <fullName evidence="3">Uncharacterized protein</fullName>
    </submittedName>
</protein>
<accession>A0A402WFG6</accession>
<organism evidence="3">
    <name type="scientific">Salmonella enterica</name>
    <name type="common">Salmonella choleraesuis</name>
    <dbReference type="NCBI Taxonomy" id="28901"/>
    <lineage>
        <taxon>Bacteria</taxon>
        <taxon>Pseudomonadati</taxon>
        <taxon>Pseudomonadota</taxon>
        <taxon>Gammaproteobacteria</taxon>
        <taxon>Enterobacterales</taxon>
        <taxon>Enterobacteriaceae</taxon>
        <taxon>Salmonella</taxon>
    </lineage>
</organism>
<dbReference type="AlphaFoldDB" id="A0A402WFG6"/>
<feature type="coiled-coil region" evidence="1">
    <location>
        <begin position="151"/>
        <end position="178"/>
    </location>
</feature>
<feature type="region of interest" description="Disordered" evidence="2">
    <location>
        <begin position="194"/>
        <end position="236"/>
    </location>
</feature>
<comment type="caution">
    <text evidence="3">The sequence shown here is derived from an EMBL/GenBank/DDBJ whole genome shotgun (WGS) entry which is preliminary data.</text>
</comment>
<keyword evidence="1" id="KW-0175">Coiled coil</keyword>
<proteinExistence type="predicted"/>
<reference evidence="3" key="1">
    <citation type="submission" date="2018-07" db="EMBL/GenBank/DDBJ databases">
        <authorList>
            <consortium name="GenomeTrakr network: Whole genome sequencing for foodborne pathogen traceback"/>
        </authorList>
    </citation>
    <scope>NUCLEOTIDE SEQUENCE [LARGE SCALE GENOMIC DNA]</scope>
    <source>
        <strain evidence="3">CFSAN048114</strain>
    </source>
</reference>
<dbReference type="EMBL" id="RSUV01000008">
    <property type="protein sequence ID" value="MIV44329.1"/>
    <property type="molecule type" value="Genomic_DNA"/>
</dbReference>
<name>A0A402WFG6_SALER</name>
<dbReference type="Proteomes" id="UP000839530">
    <property type="component" value="Unassembled WGS sequence"/>
</dbReference>
<gene>
    <name evidence="3" type="ORF">A7E06_12550</name>
</gene>
<feature type="compositionally biased region" description="Low complexity" evidence="2">
    <location>
        <begin position="217"/>
        <end position="236"/>
    </location>
</feature>
<sequence>MNLIKKAQAAVNIVTDLTASLTEQKTTLEAKIAEKNDAIKKLLDMPINLDDFCSFIPEFVRIRGESFYSRLGYENRENNLMPWGAIENESGETNPGPYFLSGQGGDCYGDAGVVAFRRECFFHPENTVKRLTDKFKSEFAGSWGNEQLPAIAERRATIKALQAERDAIQADLDEVNANINGILSAANGMNNPGAAIKAPQAERDAVEAELNGVDGSTGETPDTENTPDTTNTGGDN</sequence>